<dbReference type="AlphaFoldDB" id="C4XIN6"/>
<keyword evidence="5" id="KW-0472">Membrane</keyword>
<feature type="modified residue" description="4-aspartylphosphate" evidence="4">
    <location>
        <position position="563"/>
    </location>
</feature>
<evidence type="ECO:0000256" key="3">
    <source>
        <dbReference type="ARBA" id="ARBA00022553"/>
    </source>
</evidence>
<evidence type="ECO:0000313" key="9">
    <source>
        <dbReference type="Proteomes" id="UP000009071"/>
    </source>
</evidence>
<feature type="domain" description="Response regulatory" evidence="7">
    <location>
        <begin position="514"/>
        <end position="633"/>
    </location>
</feature>
<evidence type="ECO:0000256" key="4">
    <source>
        <dbReference type="PROSITE-ProRule" id="PRU00169"/>
    </source>
</evidence>
<dbReference type="InterPro" id="IPR035965">
    <property type="entry name" value="PAS-like_dom_sf"/>
</dbReference>
<sequence>MLQRQENGLTAMLRTWTGILLTVLTVVVLSLCKVYGLTIPNPVLIFALSIALSAFLGGCLAGFCSVAIALGYVLVDWSQPEALFRYSPVNVQRLIVFLATMPLLALLVCRLHRSNHERLAALSARTEELEASRKRLQRAELVAMTGNWEVDVATGALSTSEGARRIYGLGDKEMTLDEAKDRPLPQYRQMLNASWTALLAHGEPYAVDFQIRRPTDGALIDIHSRATYDPAAGTVFGIIQDVTAAKQAEAALIAARRRADEANAAKSLFLATMSHEVRTPLNGLLGMLQVLEEAELTPADRDCLGAALASARHLGALVSDLLDLSRIESGRLETVQEAFSLPAVIKEACAPLAALALAKGLAWSLFLDEALPEQVTGDSQKLRRVLNNIIGNAVKFTTKGGVRIEFRLVRARGDKALVRCLVSDDGPGVSEGFLPRLCTVFSQEQGQQVAAGPSGVGLGLSIVRELMRLLGGEVTIDSREGEGADVYLTFEYRLAASCPLPDRDAAALAPTGLRVLVAEDDAISRLACRQLLRRLGHVVTDVANGALALAALVEADFDLVVMDLQMPEMDGLTAIRAIRGEPRFAAKAGVPIVVMTACAFTEDRDRCLAAGADVYLSKPVEKAALGRAIEAALAVGRGRG</sequence>
<dbReference type="Pfam" id="PF00072">
    <property type="entry name" value="Response_reg"/>
    <property type="match status" value="1"/>
</dbReference>
<dbReference type="InterPro" id="IPR004358">
    <property type="entry name" value="Sig_transdc_His_kin-like_C"/>
</dbReference>
<dbReference type="InterPro" id="IPR036097">
    <property type="entry name" value="HisK_dim/P_sf"/>
</dbReference>
<keyword evidence="5" id="KW-1133">Transmembrane helix</keyword>
<dbReference type="eggNOG" id="COG0642">
    <property type="taxonomic scope" value="Bacteria"/>
</dbReference>
<dbReference type="PROSITE" id="PS50110">
    <property type="entry name" value="RESPONSE_REGULATORY"/>
    <property type="match status" value="1"/>
</dbReference>
<dbReference type="InterPro" id="IPR011006">
    <property type="entry name" value="CheY-like_superfamily"/>
</dbReference>
<dbReference type="CDD" id="cd00082">
    <property type="entry name" value="HisKA"/>
    <property type="match status" value="1"/>
</dbReference>
<name>C4XIN6_SOLM1</name>
<dbReference type="PRINTS" id="PR00344">
    <property type="entry name" value="BCTRLSENSOR"/>
</dbReference>
<dbReference type="Gene3D" id="3.30.450.20">
    <property type="entry name" value="PAS domain"/>
    <property type="match status" value="1"/>
</dbReference>
<dbReference type="Gene3D" id="3.40.50.2300">
    <property type="match status" value="1"/>
</dbReference>
<dbReference type="SUPFAM" id="SSF47384">
    <property type="entry name" value="Homodimeric domain of signal transducing histidine kinase"/>
    <property type="match status" value="1"/>
</dbReference>
<dbReference type="CDD" id="cd17546">
    <property type="entry name" value="REC_hyHK_CKI1_RcsC-like"/>
    <property type="match status" value="1"/>
</dbReference>
<gene>
    <name evidence="8" type="ordered locus">DMR_31130</name>
</gene>
<dbReference type="SMART" id="SM00448">
    <property type="entry name" value="REC"/>
    <property type="match status" value="1"/>
</dbReference>
<evidence type="ECO:0000259" key="7">
    <source>
        <dbReference type="PROSITE" id="PS50110"/>
    </source>
</evidence>
<dbReference type="EC" id="2.7.13.3" evidence="2"/>
<dbReference type="SUPFAM" id="SSF55874">
    <property type="entry name" value="ATPase domain of HSP90 chaperone/DNA topoisomerase II/histidine kinase"/>
    <property type="match status" value="1"/>
</dbReference>
<reference evidence="8 9" key="1">
    <citation type="journal article" date="2009" name="Genome Res.">
        <title>Whole genome sequence of Desulfovibrio magneticus strain RS-1 revealed common gene clusters in magnetotactic bacteria.</title>
        <authorList>
            <person name="Nakazawa H."/>
            <person name="Arakaki A."/>
            <person name="Narita-Yamada S."/>
            <person name="Yashiro I."/>
            <person name="Jinno K."/>
            <person name="Aoki N."/>
            <person name="Tsuruyama A."/>
            <person name="Okamura Y."/>
            <person name="Tanikawa S."/>
            <person name="Fujita N."/>
            <person name="Takeyama H."/>
            <person name="Matsunaga T."/>
        </authorList>
    </citation>
    <scope>NUCLEOTIDE SEQUENCE [LARGE SCALE GENOMIC DNA]</scope>
    <source>
        <strain evidence="9">ATCC 700980 / DSM 13731 / RS-1</strain>
    </source>
</reference>
<dbReference type="HOGENOM" id="CLU_000445_114_15_7"/>
<proteinExistence type="predicted"/>
<dbReference type="PANTHER" id="PTHR45339">
    <property type="entry name" value="HYBRID SIGNAL TRANSDUCTION HISTIDINE KINASE J"/>
    <property type="match status" value="1"/>
</dbReference>
<dbReference type="KEGG" id="dma:DMR_31130"/>
<keyword evidence="9" id="KW-1185">Reference proteome</keyword>
<dbReference type="SMART" id="SM00388">
    <property type="entry name" value="HisKA"/>
    <property type="match status" value="1"/>
</dbReference>
<dbReference type="GO" id="GO:0000155">
    <property type="term" value="F:phosphorelay sensor kinase activity"/>
    <property type="evidence" value="ECO:0007669"/>
    <property type="project" value="InterPro"/>
</dbReference>
<dbReference type="Gene3D" id="1.10.287.130">
    <property type="match status" value="1"/>
</dbReference>
<evidence type="ECO:0000259" key="6">
    <source>
        <dbReference type="PROSITE" id="PS50109"/>
    </source>
</evidence>
<dbReference type="Pfam" id="PF02518">
    <property type="entry name" value="HATPase_c"/>
    <property type="match status" value="1"/>
</dbReference>
<protein>
    <recommendedName>
        <fullName evidence="2">histidine kinase</fullName>
        <ecNumber evidence="2">2.7.13.3</ecNumber>
    </recommendedName>
</protein>
<dbReference type="InterPro" id="IPR003661">
    <property type="entry name" value="HisK_dim/P_dom"/>
</dbReference>
<dbReference type="SUPFAM" id="SSF52172">
    <property type="entry name" value="CheY-like"/>
    <property type="match status" value="1"/>
</dbReference>
<evidence type="ECO:0000256" key="5">
    <source>
        <dbReference type="SAM" id="Phobius"/>
    </source>
</evidence>
<feature type="transmembrane region" description="Helical" evidence="5">
    <location>
        <begin position="12"/>
        <end position="32"/>
    </location>
</feature>
<dbReference type="Gene3D" id="3.30.565.10">
    <property type="entry name" value="Histidine kinase-like ATPase, C-terminal domain"/>
    <property type="match status" value="1"/>
</dbReference>
<comment type="catalytic activity">
    <reaction evidence="1">
        <text>ATP + protein L-histidine = ADP + protein N-phospho-L-histidine.</text>
        <dbReference type="EC" id="2.7.13.3"/>
    </reaction>
</comment>
<evidence type="ECO:0000256" key="2">
    <source>
        <dbReference type="ARBA" id="ARBA00012438"/>
    </source>
</evidence>
<dbReference type="InterPro" id="IPR036890">
    <property type="entry name" value="HATPase_C_sf"/>
</dbReference>
<feature type="transmembrane region" description="Helical" evidence="5">
    <location>
        <begin position="44"/>
        <end position="74"/>
    </location>
</feature>
<dbReference type="InterPro" id="IPR003594">
    <property type="entry name" value="HATPase_dom"/>
</dbReference>
<dbReference type="EMBL" id="AP010904">
    <property type="protein sequence ID" value="BAH76604.1"/>
    <property type="molecule type" value="Genomic_DNA"/>
</dbReference>
<feature type="domain" description="Histidine kinase" evidence="6">
    <location>
        <begin position="272"/>
        <end position="494"/>
    </location>
</feature>
<dbReference type="PROSITE" id="PS50109">
    <property type="entry name" value="HIS_KIN"/>
    <property type="match status" value="1"/>
</dbReference>
<evidence type="ECO:0000256" key="1">
    <source>
        <dbReference type="ARBA" id="ARBA00000085"/>
    </source>
</evidence>
<organism evidence="8 9">
    <name type="scientific">Solidesulfovibrio magneticus (strain ATCC 700980 / DSM 13731 / RS-1)</name>
    <name type="common">Desulfovibrio magneticus</name>
    <dbReference type="NCBI Taxonomy" id="573370"/>
    <lineage>
        <taxon>Bacteria</taxon>
        <taxon>Pseudomonadati</taxon>
        <taxon>Thermodesulfobacteriota</taxon>
        <taxon>Desulfovibrionia</taxon>
        <taxon>Desulfovibrionales</taxon>
        <taxon>Desulfovibrionaceae</taxon>
        <taxon>Solidesulfovibrio</taxon>
    </lineage>
</organism>
<accession>C4XIN6</accession>
<dbReference type="InterPro" id="IPR001789">
    <property type="entry name" value="Sig_transdc_resp-reg_receiver"/>
</dbReference>
<dbReference type="STRING" id="573370.DMR_31130"/>
<dbReference type="PANTHER" id="PTHR45339:SF5">
    <property type="entry name" value="HISTIDINE KINASE"/>
    <property type="match status" value="1"/>
</dbReference>
<dbReference type="Proteomes" id="UP000009071">
    <property type="component" value="Chromosome"/>
</dbReference>
<dbReference type="Pfam" id="PF00512">
    <property type="entry name" value="HisKA"/>
    <property type="match status" value="1"/>
</dbReference>
<keyword evidence="3 4" id="KW-0597">Phosphoprotein</keyword>
<evidence type="ECO:0000313" key="8">
    <source>
        <dbReference type="EMBL" id="BAH76604.1"/>
    </source>
</evidence>
<dbReference type="InterPro" id="IPR005467">
    <property type="entry name" value="His_kinase_dom"/>
</dbReference>
<dbReference type="SMART" id="SM00387">
    <property type="entry name" value="HATPase_c"/>
    <property type="match status" value="1"/>
</dbReference>
<dbReference type="SUPFAM" id="SSF55785">
    <property type="entry name" value="PYP-like sensor domain (PAS domain)"/>
    <property type="match status" value="1"/>
</dbReference>
<keyword evidence="5" id="KW-0812">Transmembrane</keyword>